<accession>A0AAV5ALG0</accession>
<dbReference type="EMBL" id="BPWL01000008">
    <property type="protein sequence ID" value="GJJ13539.1"/>
    <property type="molecule type" value="Genomic_DNA"/>
</dbReference>
<evidence type="ECO:0000256" key="1">
    <source>
        <dbReference type="ARBA" id="ARBA00004123"/>
    </source>
</evidence>
<dbReference type="PANTHER" id="PTHR11953">
    <property type="entry name" value="EXOSOME COMPLEX COMPONENT"/>
    <property type="match status" value="1"/>
</dbReference>
<dbReference type="GO" id="GO:0071028">
    <property type="term" value="P:nuclear mRNA surveillance"/>
    <property type="evidence" value="ECO:0007669"/>
    <property type="project" value="TreeGrafter"/>
</dbReference>
<dbReference type="InterPro" id="IPR050080">
    <property type="entry name" value="RNase_PH"/>
</dbReference>
<dbReference type="GO" id="GO:0034475">
    <property type="term" value="P:U4 snRNA 3'-end processing"/>
    <property type="evidence" value="ECO:0007669"/>
    <property type="project" value="TreeGrafter"/>
</dbReference>
<name>A0AAV5ALG0_9AGAM</name>
<feature type="domain" description="Exoribonuclease phosphorolytic" evidence="6">
    <location>
        <begin position="11"/>
        <end position="131"/>
    </location>
</feature>
<evidence type="ECO:0000256" key="2">
    <source>
        <dbReference type="ARBA" id="ARBA00006678"/>
    </source>
</evidence>
<dbReference type="InterPro" id="IPR027408">
    <property type="entry name" value="PNPase/RNase_PH_dom_sf"/>
</dbReference>
<keyword evidence="4" id="KW-0271">Exosome</keyword>
<dbReference type="Gene3D" id="3.30.230.70">
    <property type="entry name" value="GHMP Kinase, N-terminal domain"/>
    <property type="match status" value="1"/>
</dbReference>
<gene>
    <name evidence="7" type="ORF">Clacol_007793</name>
</gene>
<reference evidence="7" key="1">
    <citation type="submission" date="2021-10" db="EMBL/GenBank/DDBJ databases">
        <title>De novo Genome Assembly of Clathrus columnatus (Basidiomycota, Fungi) Using Illumina and Nanopore Sequence Data.</title>
        <authorList>
            <person name="Ogiso-Tanaka E."/>
            <person name="Itagaki H."/>
            <person name="Hosoya T."/>
            <person name="Hosaka K."/>
        </authorList>
    </citation>
    <scope>NUCLEOTIDE SEQUENCE</scope>
    <source>
        <strain evidence="7">MO-923</strain>
    </source>
</reference>
<comment type="subcellular location">
    <subcellularLocation>
        <location evidence="1">Nucleus</location>
    </subcellularLocation>
</comment>
<proteinExistence type="inferred from homology"/>
<dbReference type="Pfam" id="PF01138">
    <property type="entry name" value="RNase_PH"/>
    <property type="match status" value="1"/>
</dbReference>
<comment type="caution">
    <text evidence="7">The sequence shown here is derived from an EMBL/GenBank/DDBJ whole genome shotgun (WGS) entry which is preliminary data.</text>
</comment>
<keyword evidence="3" id="KW-0698">rRNA processing</keyword>
<dbReference type="InterPro" id="IPR020568">
    <property type="entry name" value="Ribosomal_Su5_D2-typ_SF"/>
</dbReference>
<dbReference type="GO" id="GO:0006364">
    <property type="term" value="P:rRNA processing"/>
    <property type="evidence" value="ECO:0007669"/>
    <property type="project" value="UniProtKB-KW"/>
</dbReference>
<dbReference type="InterPro" id="IPR036345">
    <property type="entry name" value="ExoRNase_PH_dom2_sf"/>
</dbReference>
<dbReference type="GO" id="GO:0000177">
    <property type="term" value="C:cytoplasmic exosome (RNase complex)"/>
    <property type="evidence" value="ECO:0007669"/>
    <property type="project" value="TreeGrafter"/>
</dbReference>
<evidence type="ECO:0000313" key="7">
    <source>
        <dbReference type="EMBL" id="GJJ13539.1"/>
    </source>
</evidence>
<keyword evidence="5" id="KW-0539">Nucleus</keyword>
<dbReference type="SUPFAM" id="SSF54211">
    <property type="entry name" value="Ribosomal protein S5 domain 2-like"/>
    <property type="match status" value="1"/>
</dbReference>
<dbReference type="CDD" id="cd11372">
    <property type="entry name" value="RNase_PH_RRP46"/>
    <property type="match status" value="1"/>
</dbReference>
<dbReference type="GO" id="GO:0003723">
    <property type="term" value="F:RNA binding"/>
    <property type="evidence" value="ECO:0007669"/>
    <property type="project" value="TreeGrafter"/>
</dbReference>
<dbReference type="InterPro" id="IPR001247">
    <property type="entry name" value="ExoRNase_PH_dom1"/>
</dbReference>
<evidence type="ECO:0000313" key="8">
    <source>
        <dbReference type="Proteomes" id="UP001050691"/>
    </source>
</evidence>
<protein>
    <recommendedName>
        <fullName evidence="6">Exoribonuclease phosphorolytic domain-containing protein</fullName>
    </recommendedName>
</protein>
<dbReference type="Proteomes" id="UP001050691">
    <property type="component" value="Unassembled WGS sequence"/>
</dbReference>
<comment type="similarity">
    <text evidence="2">Belongs to the RNase PH family.</text>
</comment>
<dbReference type="GO" id="GO:0000176">
    <property type="term" value="C:nuclear exosome (RNase complex)"/>
    <property type="evidence" value="ECO:0007669"/>
    <property type="project" value="TreeGrafter"/>
</dbReference>
<dbReference type="PANTHER" id="PTHR11953:SF1">
    <property type="entry name" value="EXOSOME COMPLEX COMPONENT RRP46"/>
    <property type="match status" value="1"/>
</dbReference>
<evidence type="ECO:0000256" key="4">
    <source>
        <dbReference type="ARBA" id="ARBA00022835"/>
    </source>
</evidence>
<dbReference type="GO" id="GO:0071051">
    <property type="term" value="P:poly(A)-dependent snoRNA 3'-end processing"/>
    <property type="evidence" value="ECO:0007669"/>
    <property type="project" value="TreeGrafter"/>
</dbReference>
<dbReference type="AlphaFoldDB" id="A0AAV5ALG0"/>
<evidence type="ECO:0000256" key="5">
    <source>
        <dbReference type="ARBA" id="ARBA00023242"/>
    </source>
</evidence>
<dbReference type="GO" id="GO:0016075">
    <property type="term" value="P:rRNA catabolic process"/>
    <property type="evidence" value="ECO:0007669"/>
    <property type="project" value="TreeGrafter"/>
</dbReference>
<organism evidence="7 8">
    <name type="scientific">Clathrus columnatus</name>
    <dbReference type="NCBI Taxonomy" id="1419009"/>
    <lineage>
        <taxon>Eukaryota</taxon>
        <taxon>Fungi</taxon>
        <taxon>Dikarya</taxon>
        <taxon>Basidiomycota</taxon>
        <taxon>Agaricomycotina</taxon>
        <taxon>Agaricomycetes</taxon>
        <taxon>Phallomycetidae</taxon>
        <taxon>Phallales</taxon>
        <taxon>Clathraceae</taxon>
        <taxon>Clathrus</taxon>
    </lineage>
</organism>
<evidence type="ECO:0000256" key="3">
    <source>
        <dbReference type="ARBA" id="ARBA00022552"/>
    </source>
</evidence>
<keyword evidence="8" id="KW-1185">Reference proteome</keyword>
<evidence type="ECO:0000259" key="6">
    <source>
        <dbReference type="Pfam" id="PF01138"/>
    </source>
</evidence>
<sequence length="263" mass="27933">MPRQDGRSSAELRPIEIVLETLDRVDGSGSFGFGDTKALASVSGPIQARLAVELPSKAYLEVTVRSLMGVAGTEAKSLATTLRSLLSPSIVLTQNPRTLIQLVVQSLTPSNPQDPSLTAAFINASTIALLRTASFPMVGVICAAAVGRLKDSEEERLILDPSPNEISRCDVFGCVAVMFNGTDEGGETVWSSLQGSRLQMDYDALLRLAKTGAEVVYASIRSKFEEASSSNKVAMDAKKVPKHRGARVAVSVGEDDSMSTADE</sequence>
<dbReference type="SUPFAM" id="SSF55666">
    <property type="entry name" value="Ribonuclease PH domain 2-like"/>
    <property type="match status" value="1"/>
</dbReference>
<dbReference type="GO" id="GO:0005730">
    <property type="term" value="C:nucleolus"/>
    <property type="evidence" value="ECO:0007669"/>
    <property type="project" value="TreeGrafter"/>
</dbReference>